<reference evidence="2 3" key="1">
    <citation type="submission" date="2019-08" db="EMBL/GenBank/DDBJ databases">
        <title>Identification of a novel species of the genus Boseongicola.</title>
        <authorList>
            <person name="Zhang X.-Q."/>
        </authorList>
    </citation>
    <scope>NUCLEOTIDE SEQUENCE [LARGE SCALE GENOMIC DNA]</scope>
    <source>
        <strain evidence="2 3">HY14</strain>
    </source>
</reference>
<proteinExistence type="predicted"/>
<evidence type="ECO:0000259" key="1">
    <source>
        <dbReference type="Pfam" id="PF08532"/>
    </source>
</evidence>
<protein>
    <recommendedName>
        <fullName evidence="1">Beta-galactosidase trimerisation domain-containing protein</fullName>
    </recommendedName>
</protein>
<name>A0A5D0RPN1_9RHOB</name>
<gene>
    <name evidence="2" type="ORF">FVF75_06580</name>
</gene>
<dbReference type="CDD" id="cd03143">
    <property type="entry name" value="A4_beta-galactosidase_middle_domain"/>
    <property type="match status" value="1"/>
</dbReference>
<dbReference type="EMBL" id="VSIY01000004">
    <property type="protein sequence ID" value="TYB82618.1"/>
    <property type="molecule type" value="Genomic_DNA"/>
</dbReference>
<evidence type="ECO:0000313" key="3">
    <source>
        <dbReference type="Proteomes" id="UP000322080"/>
    </source>
</evidence>
<dbReference type="InterPro" id="IPR013738">
    <property type="entry name" value="Beta_galactosidase_Trimer"/>
</dbReference>
<feature type="domain" description="Beta-galactosidase trimerisation" evidence="1">
    <location>
        <begin position="379"/>
        <end position="435"/>
    </location>
</feature>
<accession>A0A5D0RPN1</accession>
<dbReference type="InterPro" id="IPR028212">
    <property type="entry name" value="GHL6"/>
</dbReference>
<dbReference type="GO" id="GO:0004565">
    <property type="term" value="F:beta-galactosidase activity"/>
    <property type="evidence" value="ECO:0007669"/>
    <property type="project" value="InterPro"/>
</dbReference>
<dbReference type="Gene3D" id="3.40.50.880">
    <property type="match status" value="1"/>
</dbReference>
<comment type="caution">
    <text evidence="2">The sequence shown here is derived from an EMBL/GenBank/DDBJ whole genome shotgun (WGS) entry which is preliminary data.</text>
</comment>
<dbReference type="SUPFAM" id="SSF52317">
    <property type="entry name" value="Class I glutamine amidotransferase-like"/>
    <property type="match status" value="1"/>
</dbReference>
<dbReference type="InterPro" id="IPR017853">
    <property type="entry name" value="GH"/>
</dbReference>
<dbReference type="Pfam" id="PF14871">
    <property type="entry name" value="GHL6"/>
    <property type="match status" value="1"/>
</dbReference>
<dbReference type="Gene3D" id="3.20.20.80">
    <property type="entry name" value="Glycosidases"/>
    <property type="match status" value="1"/>
</dbReference>
<sequence length="671" mass="74174">MPFRQIHLDFHTSEHIPEVGQAFDAEDFAGTFKRAHVDSVTLFARCHHGWTYFDSEVGQRHPSLEFDLLRAQFDALKAAGIRAPIYITGAWDELSCREHPEWRVVTEDGKFLFAGGNTGERNVVRWGLLDFSTPAMDFLEAMIREVAAKFPDADGIFVDICHQYPSCSPSALAQMERMGLDWTREADRLAHAAHVKAEFMRRTTEAAKSTRADMPVFHNHGNLTLGDRAILDFDSHLEIESLPTGGWGYDHFPIGAKYAESIGADYSGMTGKFHTLWGEFGAYKHPDALRYECGFMLAHGAKCSIGDHLHPSGRQAQTTYNVIAPAYAEVAAKEPWCEASRNVAEIAMLSVRAVNSPDLHSWDPAAVNNAAEEGCSRVLLEERLLFDVIDTQADLAPYRLVIVPDEARLPADMVARLQDYVEAGGALLLTGTSGIGADGQPQFDFGGRVEGPSPFAGDYAVFDPAIAPAFVEDPVFLYEPSQRLSRTDGESLGLVHDPYFDRTQKHFNGHMNTPYDLAPSGYHAILRKGRICQTAHPLFSIHFRNGPAVLREVLGRLVREMLGAAPKVEAELPIGGRLTLREQADPGRLVLHLLYATPQLRGQFKGSPIEIIQDLPRLRDVPVRLRETRPVARVTAVPSGVALDFSQEGGLVRFDVPEMVGHQMIGVDFAG</sequence>
<dbReference type="SUPFAM" id="SSF51445">
    <property type="entry name" value="(Trans)glycosidases"/>
    <property type="match status" value="1"/>
</dbReference>
<dbReference type="Proteomes" id="UP000322080">
    <property type="component" value="Unassembled WGS sequence"/>
</dbReference>
<organism evidence="2 3">
    <name type="scientific">Maritimibacter fusiformis</name>
    <dbReference type="NCBI Taxonomy" id="2603819"/>
    <lineage>
        <taxon>Bacteria</taxon>
        <taxon>Pseudomonadati</taxon>
        <taxon>Pseudomonadota</taxon>
        <taxon>Alphaproteobacteria</taxon>
        <taxon>Rhodobacterales</taxon>
        <taxon>Roseobacteraceae</taxon>
        <taxon>Maritimibacter</taxon>
    </lineage>
</organism>
<dbReference type="GO" id="GO:0005975">
    <property type="term" value="P:carbohydrate metabolic process"/>
    <property type="evidence" value="ECO:0007669"/>
    <property type="project" value="InterPro"/>
</dbReference>
<dbReference type="Pfam" id="PF08532">
    <property type="entry name" value="Glyco_hydro_42M"/>
    <property type="match status" value="1"/>
</dbReference>
<dbReference type="InterPro" id="IPR029062">
    <property type="entry name" value="Class_I_gatase-like"/>
</dbReference>
<keyword evidence="3" id="KW-1185">Reference proteome</keyword>
<dbReference type="AlphaFoldDB" id="A0A5D0RPN1"/>
<evidence type="ECO:0000313" key="2">
    <source>
        <dbReference type="EMBL" id="TYB82618.1"/>
    </source>
</evidence>